<accession>A0A0W0FWU3</accession>
<reference evidence="1 2" key="1">
    <citation type="submission" date="2015-12" db="EMBL/GenBank/DDBJ databases">
        <title>Draft genome sequence of Moniliophthora roreri, the causal agent of frosty pod rot of cacao.</title>
        <authorList>
            <person name="Aime M.C."/>
            <person name="Diaz-Valderrama J.R."/>
            <person name="Kijpornyongpan T."/>
            <person name="Phillips-Mora W."/>
        </authorList>
    </citation>
    <scope>NUCLEOTIDE SEQUENCE [LARGE SCALE GENOMIC DNA]</scope>
    <source>
        <strain evidence="1 2">MCA 2952</strain>
    </source>
</reference>
<protein>
    <submittedName>
        <fullName evidence="1">Uncharacterized protein</fullName>
    </submittedName>
</protein>
<comment type="caution">
    <text evidence="1">The sequence shown here is derived from an EMBL/GenBank/DDBJ whole genome shotgun (WGS) entry which is preliminary data.</text>
</comment>
<dbReference type="Pfam" id="PF20414">
    <property type="entry name" value="DUF6698"/>
    <property type="match status" value="1"/>
</dbReference>
<evidence type="ECO:0000313" key="2">
    <source>
        <dbReference type="Proteomes" id="UP000054988"/>
    </source>
</evidence>
<organism evidence="1 2">
    <name type="scientific">Moniliophthora roreri</name>
    <name type="common">Frosty pod rot fungus</name>
    <name type="synonym">Monilia roreri</name>
    <dbReference type="NCBI Taxonomy" id="221103"/>
    <lineage>
        <taxon>Eukaryota</taxon>
        <taxon>Fungi</taxon>
        <taxon>Dikarya</taxon>
        <taxon>Basidiomycota</taxon>
        <taxon>Agaricomycotina</taxon>
        <taxon>Agaricomycetes</taxon>
        <taxon>Agaricomycetidae</taxon>
        <taxon>Agaricales</taxon>
        <taxon>Marasmiineae</taxon>
        <taxon>Marasmiaceae</taxon>
        <taxon>Moniliophthora</taxon>
    </lineage>
</organism>
<dbReference type="AlphaFoldDB" id="A0A0W0FWU3"/>
<sequence length="144" mass="16308">MSTAAKKIRKTDSATVKPRMLDYIMNNLELDSGDASLDPPIAHKDDKQEHGFHHPMTTQYIVPRAHYSDYLFDAQDTMKKLKMGEIAYNAGVLPAFLYDLPQIHSKNVHAGFMQGQVIRCTYRAIFCGPSAGFDKLQYTCNKSY</sequence>
<evidence type="ECO:0000313" key="1">
    <source>
        <dbReference type="EMBL" id="KTB40828.1"/>
    </source>
</evidence>
<dbReference type="EMBL" id="LATX01001545">
    <property type="protein sequence ID" value="KTB40828.1"/>
    <property type="molecule type" value="Genomic_DNA"/>
</dbReference>
<dbReference type="Proteomes" id="UP000054988">
    <property type="component" value="Unassembled WGS sequence"/>
</dbReference>
<name>A0A0W0FWU3_MONRR</name>
<proteinExistence type="predicted"/>
<gene>
    <name evidence="1" type="ORF">WG66_6593</name>
</gene>
<dbReference type="InterPro" id="IPR046521">
    <property type="entry name" value="DUF6698"/>
</dbReference>